<evidence type="ECO:0000313" key="4">
    <source>
        <dbReference type="Proteomes" id="UP001208570"/>
    </source>
</evidence>
<reference evidence="3" key="1">
    <citation type="journal article" date="2023" name="Mol. Biol. Evol.">
        <title>Third-Generation Sequencing Reveals the Adaptive Role of the Epigenome in Three Deep-Sea Polychaetes.</title>
        <authorList>
            <person name="Perez M."/>
            <person name="Aroh O."/>
            <person name="Sun Y."/>
            <person name="Lan Y."/>
            <person name="Juniper S.K."/>
            <person name="Young C.R."/>
            <person name="Angers B."/>
            <person name="Qian P.Y."/>
        </authorList>
    </citation>
    <scope>NUCLEOTIDE SEQUENCE</scope>
    <source>
        <strain evidence="3">P08H-3</strain>
    </source>
</reference>
<evidence type="ECO:0000313" key="3">
    <source>
        <dbReference type="EMBL" id="KAK2159580.1"/>
    </source>
</evidence>
<feature type="transmembrane region" description="Helical" evidence="2">
    <location>
        <begin position="46"/>
        <end position="68"/>
    </location>
</feature>
<dbReference type="EMBL" id="JAODUP010000150">
    <property type="protein sequence ID" value="KAK2159580.1"/>
    <property type="molecule type" value="Genomic_DNA"/>
</dbReference>
<organism evidence="3 4">
    <name type="scientific">Paralvinella palmiformis</name>
    <dbReference type="NCBI Taxonomy" id="53620"/>
    <lineage>
        <taxon>Eukaryota</taxon>
        <taxon>Metazoa</taxon>
        <taxon>Spiralia</taxon>
        <taxon>Lophotrochozoa</taxon>
        <taxon>Annelida</taxon>
        <taxon>Polychaeta</taxon>
        <taxon>Sedentaria</taxon>
        <taxon>Canalipalpata</taxon>
        <taxon>Terebellida</taxon>
        <taxon>Terebelliformia</taxon>
        <taxon>Alvinellidae</taxon>
        <taxon>Paralvinella</taxon>
    </lineage>
</organism>
<accession>A0AAD9N7E1</accession>
<keyword evidence="4" id="KW-1185">Reference proteome</keyword>
<dbReference type="AlphaFoldDB" id="A0AAD9N7E1"/>
<keyword evidence="2" id="KW-1133">Transmembrane helix</keyword>
<evidence type="ECO:0000256" key="1">
    <source>
        <dbReference type="SAM" id="MobiDB-lite"/>
    </source>
</evidence>
<feature type="compositionally biased region" description="Basic and acidic residues" evidence="1">
    <location>
        <begin position="137"/>
        <end position="159"/>
    </location>
</feature>
<evidence type="ECO:0000256" key="2">
    <source>
        <dbReference type="SAM" id="Phobius"/>
    </source>
</evidence>
<comment type="caution">
    <text evidence="3">The sequence shown here is derived from an EMBL/GenBank/DDBJ whole genome shotgun (WGS) entry which is preliminary data.</text>
</comment>
<keyword evidence="2" id="KW-0472">Membrane</keyword>
<feature type="compositionally biased region" description="Basic and acidic residues" evidence="1">
    <location>
        <begin position="92"/>
        <end position="105"/>
    </location>
</feature>
<gene>
    <name evidence="3" type="ORF">LSH36_150g01003</name>
</gene>
<dbReference type="Proteomes" id="UP001208570">
    <property type="component" value="Unassembled WGS sequence"/>
</dbReference>
<protein>
    <submittedName>
        <fullName evidence="3">Uncharacterized protein</fullName>
    </submittedName>
</protein>
<name>A0AAD9N7E1_9ANNE</name>
<sequence>MDTAKVVDVQTGSSSSELITALTFTAANISPAPEQDKDSTNIYRSILIGLGVLVIAVFGVGFVVGYCVRDKCQRKRENKESDALSEVSVKSMTEDRYKPDEDRYTSHLNNYENNKRPPALPPCPHPTLSKYDQIEQTLREEKPQDGSPKKAESGFDDGTKQTCGSENDIDITAQSGSGNDVATRWDNDNCRTSELTNYIDSREIHPRNARIEESTSVIIVKNKGREPTYLSLLGRSTTISDISESRGDEVV</sequence>
<proteinExistence type="predicted"/>
<keyword evidence="2" id="KW-0812">Transmembrane</keyword>
<feature type="region of interest" description="Disordered" evidence="1">
    <location>
        <begin position="77"/>
        <end position="185"/>
    </location>
</feature>